<reference evidence="6 7" key="1">
    <citation type="journal article" date="2017" name="Int. J. Syst. Evol. Microbiol.">
        <title>Desulfovibrio senegalensis sp. nov., a mesophilic sulfate reducer isolated from marine sediment.</title>
        <authorList>
            <person name="Thioye A."/>
            <person name="Gam Z.B.A."/>
            <person name="Mbengue M."/>
            <person name="Cayol J.L."/>
            <person name="Joseph-Bartoli M."/>
            <person name="Toure-Kane C."/>
            <person name="Labat M."/>
        </authorList>
    </citation>
    <scope>NUCLEOTIDE SEQUENCE [LARGE SCALE GENOMIC DNA]</scope>
    <source>
        <strain evidence="6 7">DSM 101509</strain>
    </source>
</reference>
<dbReference type="OrthoDB" id="9779041at2"/>
<protein>
    <recommendedName>
        <fullName evidence="3">GDP-mannose 4,6-dehydratase</fullName>
        <ecNumber evidence="3">4.2.1.47</ecNumber>
    </recommendedName>
</protein>
<organism evidence="6 7">
    <name type="scientific">Pseudodesulfovibrio senegalensis</name>
    <dbReference type="NCBI Taxonomy" id="1721087"/>
    <lineage>
        <taxon>Bacteria</taxon>
        <taxon>Pseudomonadati</taxon>
        <taxon>Thermodesulfobacteriota</taxon>
        <taxon>Desulfovibrionia</taxon>
        <taxon>Desulfovibrionales</taxon>
        <taxon>Desulfovibrionaceae</taxon>
    </lineage>
</organism>
<gene>
    <name evidence="6" type="ORF">F8A88_10850</name>
</gene>
<dbReference type="InterPro" id="IPR006368">
    <property type="entry name" value="GDP_Man_deHydtase"/>
</dbReference>
<evidence type="ECO:0000256" key="4">
    <source>
        <dbReference type="ARBA" id="ARBA00023239"/>
    </source>
</evidence>
<dbReference type="GO" id="GO:0042351">
    <property type="term" value="P:'de novo' GDP-L-fucose biosynthetic process"/>
    <property type="evidence" value="ECO:0007669"/>
    <property type="project" value="TreeGrafter"/>
</dbReference>
<dbReference type="SUPFAM" id="SSF51735">
    <property type="entry name" value="NAD(P)-binding Rossmann-fold domains"/>
    <property type="match status" value="1"/>
</dbReference>
<sequence>MKKALITGGTGQDGAYLARHLLKRGYAVTVSTRRRNPGNEVNLSALGIAAQVAFVELDPCCRDHVSDCVEEGGFTEIYHLSGQSSVGFSFEDPAGTAESITQSTQNVLETVRRKSPDTRVFIAGSGEMYGDTGGEPVHEGMLPNPVNPYACAKAAAYFMTRSYRTCFGIHACTGILFNHESPLRPDRYVTRKIVKTACRIAKGQEKELVLGNIGVARDWGWAPEFVEAMHVMLQQEAAADYVIATGQVQKLSDFVSDVFSALGLDWRKHTKTGSSNLRPTDVPILYGRPSAIARDLGWKARTLAPDVARKMVRFEMQENGEG</sequence>
<dbReference type="EMBL" id="WAIE01000004">
    <property type="protein sequence ID" value="KAB1441434.1"/>
    <property type="molecule type" value="Genomic_DNA"/>
</dbReference>
<feature type="domain" description="NAD(P)-binding" evidence="5">
    <location>
        <begin position="5"/>
        <end position="311"/>
    </location>
</feature>
<dbReference type="Proteomes" id="UP000438699">
    <property type="component" value="Unassembled WGS sequence"/>
</dbReference>
<proteinExistence type="inferred from homology"/>
<dbReference type="RefSeq" id="WP_151151177.1">
    <property type="nucleotide sequence ID" value="NZ_WAIE01000004.1"/>
</dbReference>
<dbReference type="EC" id="4.2.1.47" evidence="3"/>
<keyword evidence="4" id="KW-0456">Lyase</keyword>
<comment type="similarity">
    <text evidence="2">Belongs to the NAD(P)-dependent epimerase/dehydratase family. GDP-mannose 4,6-dehydratase subfamily.</text>
</comment>
<dbReference type="PANTHER" id="PTHR43715:SF1">
    <property type="entry name" value="GDP-MANNOSE 4,6 DEHYDRATASE"/>
    <property type="match status" value="1"/>
</dbReference>
<dbReference type="Gene3D" id="3.90.25.10">
    <property type="entry name" value="UDP-galactose 4-epimerase, domain 1"/>
    <property type="match status" value="1"/>
</dbReference>
<accession>A0A6N6N427</accession>
<dbReference type="AlphaFoldDB" id="A0A6N6N427"/>
<evidence type="ECO:0000313" key="7">
    <source>
        <dbReference type="Proteomes" id="UP000438699"/>
    </source>
</evidence>
<name>A0A6N6N427_9BACT</name>
<dbReference type="CDD" id="cd05260">
    <property type="entry name" value="GDP_MD_SDR_e"/>
    <property type="match status" value="1"/>
</dbReference>
<dbReference type="InterPro" id="IPR016040">
    <property type="entry name" value="NAD(P)-bd_dom"/>
</dbReference>
<evidence type="ECO:0000256" key="2">
    <source>
        <dbReference type="ARBA" id="ARBA00009263"/>
    </source>
</evidence>
<evidence type="ECO:0000259" key="5">
    <source>
        <dbReference type="Pfam" id="PF16363"/>
    </source>
</evidence>
<dbReference type="Gene3D" id="3.40.50.720">
    <property type="entry name" value="NAD(P)-binding Rossmann-like Domain"/>
    <property type="match status" value="1"/>
</dbReference>
<comment type="caution">
    <text evidence="6">The sequence shown here is derived from an EMBL/GenBank/DDBJ whole genome shotgun (WGS) entry which is preliminary data.</text>
</comment>
<comment type="cofactor">
    <cofactor evidence="1">
        <name>NADP(+)</name>
        <dbReference type="ChEBI" id="CHEBI:58349"/>
    </cofactor>
</comment>
<evidence type="ECO:0000313" key="6">
    <source>
        <dbReference type="EMBL" id="KAB1441434.1"/>
    </source>
</evidence>
<dbReference type="PANTHER" id="PTHR43715">
    <property type="entry name" value="GDP-MANNOSE 4,6-DEHYDRATASE"/>
    <property type="match status" value="1"/>
</dbReference>
<dbReference type="GO" id="GO:0008446">
    <property type="term" value="F:GDP-mannose 4,6-dehydratase activity"/>
    <property type="evidence" value="ECO:0007669"/>
    <property type="project" value="UniProtKB-EC"/>
</dbReference>
<dbReference type="Pfam" id="PF16363">
    <property type="entry name" value="GDP_Man_Dehyd"/>
    <property type="match status" value="1"/>
</dbReference>
<keyword evidence="7" id="KW-1185">Reference proteome</keyword>
<evidence type="ECO:0000256" key="1">
    <source>
        <dbReference type="ARBA" id="ARBA00001937"/>
    </source>
</evidence>
<dbReference type="InterPro" id="IPR036291">
    <property type="entry name" value="NAD(P)-bd_dom_sf"/>
</dbReference>
<evidence type="ECO:0000256" key="3">
    <source>
        <dbReference type="ARBA" id="ARBA00011989"/>
    </source>
</evidence>